<evidence type="ECO:0000313" key="2">
    <source>
        <dbReference type="Proteomes" id="UP000076761"/>
    </source>
</evidence>
<proteinExistence type="predicted"/>
<organism evidence="1 2">
    <name type="scientific">Neolentinus lepideus HHB14362 ss-1</name>
    <dbReference type="NCBI Taxonomy" id="1314782"/>
    <lineage>
        <taxon>Eukaryota</taxon>
        <taxon>Fungi</taxon>
        <taxon>Dikarya</taxon>
        <taxon>Basidiomycota</taxon>
        <taxon>Agaricomycotina</taxon>
        <taxon>Agaricomycetes</taxon>
        <taxon>Gloeophyllales</taxon>
        <taxon>Gloeophyllaceae</taxon>
        <taxon>Neolentinus</taxon>
    </lineage>
</organism>
<gene>
    <name evidence="1" type="ORF">NEOLEDRAFT_936712</name>
</gene>
<dbReference type="Proteomes" id="UP000076761">
    <property type="component" value="Unassembled WGS sequence"/>
</dbReference>
<accession>A0A165NJ26</accession>
<sequence>MDTIVVISGHKAGPLLTYRPHTHHSPPILHMGHRPFSIRSSGRQSTCILSGTVLIPAIPPPAKPYETQKAGPESVVPVPLHHLIERSSSHSCPRALCCGPKLSRYIAADGNSDASRMLLASVRPGYVDAGATNGASLGSSDLAMVVSGFGKGGSITWNPASGCGLGWL</sequence>
<dbReference type="EMBL" id="KV425635">
    <property type="protein sequence ID" value="KZT19713.1"/>
    <property type="molecule type" value="Genomic_DNA"/>
</dbReference>
<name>A0A165NJ26_9AGAM</name>
<dbReference type="InParanoid" id="A0A165NJ26"/>
<evidence type="ECO:0000313" key="1">
    <source>
        <dbReference type="EMBL" id="KZT19713.1"/>
    </source>
</evidence>
<reference evidence="1 2" key="1">
    <citation type="journal article" date="2016" name="Mol. Biol. Evol.">
        <title>Comparative Genomics of Early-Diverging Mushroom-Forming Fungi Provides Insights into the Origins of Lignocellulose Decay Capabilities.</title>
        <authorList>
            <person name="Nagy L.G."/>
            <person name="Riley R."/>
            <person name="Tritt A."/>
            <person name="Adam C."/>
            <person name="Daum C."/>
            <person name="Floudas D."/>
            <person name="Sun H."/>
            <person name="Yadav J.S."/>
            <person name="Pangilinan J."/>
            <person name="Larsson K.H."/>
            <person name="Matsuura K."/>
            <person name="Barry K."/>
            <person name="Labutti K."/>
            <person name="Kuo R."/>
            <person name="Ohm R.A."/>
            <person name="Bhattacharya S.S."/>
            <person name="Shirouzu T."/>
            <person name="Yoshinaga Y."/>
            <person name="Martin F.M."/>
            <person name="Grigoriev I.V."/>
            <person name="Hibbett D.S."/>
        </authorList>
    </citation>
    <scope>NUCLEOTIDE SEQUENCE [LARGE SCALE GENOMIC DNA]</scope>
    <source>
        <strain evidence="1 2">HHB14362 ss-1</strain>
    </source>
</reference>
<protein>
    <submittedName>
        <fullName evidence="1">Uncharacterized protein</fullName>
    </submittedName>
</protein>
<keyword evidence="2" id="KW-1185">Reference proteome</keyword>
<dbReference type="AlphaFoldDB" id="A0A165NJ26"/>